<evidence type="ECO:0000256" key="1">
    <source>
        <dbReference type="SAM" id="Phobius"/>
    </source>
</evidence>
<feature type="transmembrane region" description="Helical" evidence="1">
    <location>
        <begin position="71"/>
        <end position="89"/>
    </location>
</feature>
<comment type="caution">
    <text evidence="2">The sequence shown here is derived from an EMBL/GenBank/DDBJ whole genome shotgun (WGS) entry which is preliminary data.</text>
</comment>
<keyword evidence="1" id="KW-0472">Membrane</keyword>
<gene>
    <name evidence="2" type="ORF">HGH91_05065</name>
</gene>
<dbReference type="RefSeq" id="WP_168737338.1">
    <property type="nucleotide sequence ID" value="NZ_JABAHZ010000001.1"/>
</dbReference>
<reference evidence="2 3" key="1">
    <citation type="submission" date="2020-04" db="EMBL/GenBank/DDBJ databases">
        <authorList>
            <person name="Yin C."/>
        </authorList>
    </citation>
    <scope>NUCLEOTIDE SEQUENCE [LARGE SCALE GENOMIC DNA]</scope>
    <source>
        <strain evidence="2 3">Ak56</strain>
    </source>
</reference>
<dbReference type="EMBL" id="JABAHZ010000001">
    <property type="protein sequence ID" value="NLR77983.1"/>
    <property type="molecule type" value="Genomic_DNA"/>
</dbReference>
<keyword evidence="1" id="KW-0812">Transmembrane</keyword>
<keyword evidence="1" id="KW-1133">Transmembrane helix</keyword>
<name>A0A847SDY8_9BACT</name>
<keyword evidence="3" id="KW-1185">Reference proteome</keyword>
<sequence length="128" mass="14548">MQTLLSILLSSLWLFGSGAVVFAILLPKWFEQNFHLVARDKKDFKFIPVLTEKILQSVGITLLVKWTVQPVIVLTAIPLLLISCTYLLQTYSTYKVEWRPVCRIALIDSCRIIVAVIIAGLIFSREII</sequence>
<feature type="transmembrane region" description="Helical" evidence="1">
    <location>
        <begin position="101"/>
        <end position="123"/>
    </location>
</feature>
<organism evidence="2 3">
    <name type="scientific">Chitinophaga eiseniae</name>
    <dbReference type="NCBI Taxonomy" id="634771"/>
    <lineage>
        <taxon>Bacteria</taxon>
        <taxon>Pseudomonadati</taxon>
        <taxon>Bacteroidota</taxon>
        <taxon>Chitinophagia</taxon>
        <taxon>Chitinophagales</taxon>
        <taxon>Chitinophagaceae</taxon>
        <taxon>Chitinophaga</taxon>
    </lineage>
</organism>
<proteinExistence type="predicted"/>
<evidence type="ECO:0000313" key="2">
    <source>
        <dbReference type="EMBL" id="NLR77983.1"/>
    </source>
</evidence>
<evidence type="ECO:0000313" key="3">
    <source>
        <dbReference type="Proteomes" id="UP000552864"/>
    </source>
</evidence>
<dbReference type="AlphaFoldDB" id="A0A847SDY8"/>
<protein>
    <submittedName>
        <fullName evidence="2">Uncharacterized protein</fullName>
    </submittedName>
</protein>
<accession>A0A847SDY8</accession>
<dbReference type="Proteomes" id="UP000552864">
    <property type="component" value="Unassembled WGS sequence"/>
</dbReference>